<dbReference type="HOGENOM" id="CLU_1938708_0_0_1"/>
<evidence type="ECO:0000313" key="3">
    <source>
        <dbReference type="Proteomes" id="UP000017559"/>
    </source>
</evidence>
<feature type="compositionally biased region" description="Basic and acidic residues" evidence="1">
    <location>
        <begin position="29"/>
        <end position="42"/>
    </location>
</feature>
<feature type="region of interest" description="Disordered" evidence="1">
    <location>
        <begin position="1"/>
        <end position="55"/>
    </location>
</feature>
<evidence type="ECO:0000313" key="2">
    <source>
        <dbReference type="EMBL" id="ESK81509.1"/>
    </source>
</evidence>
<protein>
    <submittedName>
        <fullName evidence="2">Uncharacterized protein</fullName>
    </submittedName>
</protein>
<evidence type="ECO:0000256" key="1">
    <source>
        <dbReference type="SAM" id="MobiDB-lite"/>
    </source>
</evidence>
<proteinExistence type="predicted"/>
<reference evidence="2 3" key="1">
    <citation type="journal article" date="2014" name="BMC Genomics">
        <title>Genome and secretome analysis of the hemibiotrophic fungal pathogen, Moniliophthora roreri, which causes frosty pod rot disease of cacao: mechanisms of the biotrophic and necrotrophic phases.</title>
        <authorList>
            <person name="Meinhardt L.W."/>
            <person name="Costa G.G.L."/>
            <person name="Thomazella D.P.T."/>
            <person name="Teixeira P.J.P.L."/>
            <person name="Carazzolle M.F."/>
            <person name="Schuster S.C."/>
            <person name="Carlson J.E."/>
            <person name="Guiltinan M.J."/>
            <person name="Mieczkowski P."/>
            <person name="Farmer A."/>
            <person name="Ramaraj T."/>
            <person name="Crozier J."/>
            <person name="Davis R.E."/>
            <person name="Shao J."/>
            <person name="Melnick R.L."/>
            <person name="Pereira G.A.G."/>
            <person name="Bailey B.A."/>
        </authorList>
    </citation>
    <scope>NUCLEOTIDE SEQUENCE [LARGE SCALE GENOMIC DNA]</scope>
    <source>
        <strain evidence="2 3">MCA 2997</strain>
    </source>
</reference>
<name>V2XPV6_MONRO</name>
<dbReference type="KEGG" id="mrr:Moror_15684"/>
<feature type="compositionally biased region" description="Polar residues" evidence="1">
    <location>
        <begin position="7"/>
        <end position="19"/>
    </location>
</feature>
<comment type="caution">
    <text evidence="2">The sequence shown here is derived from an EMBL/GenBank/DDBJ whole genome shotgun (WGS) entry which is preliminary data.</text>
</comment>
<organism evidence="2 3">
    <name type="scientific">Moniliophthora roreri (strain MCA 2997)</name>
    <name type="common">Cocoa frosty pod rot fungus</name>
    <name type="synonym">Crinipellis roreri</name>
    <dbReference type="NCBI Taxonomy" id="1381753"/>
    <lineage>
        <taxon>Eukaryota</taxon>
        <taxon>Fungi</taxon>
        <taxon>Dikarya</taxon>
        <taxon>Basidiomycota</taxon>
        <taxon>Agaricomycotina</taxon>
        <taxon>Agaricomycetes</taxon>
        <taxon>Agaricomycetidae</taxon>
        <taxon>Agaricales</taxon>
        <taxon>Marasmiineae</taxon>
        <taxon>Marasmiaceae</taxon>
        <taxon>Moniliophthora</taxon>
    </lineage>
</organism>
<gene>
    <name evidence="2" type="ORF">Moror_15684</name>
</gene>
<dbReference type="EMBL" id="AWSO01002408">
    <property type="protein sequence ID" value="ESK81509.1"/>
    <property type="molecule type" value="Genomic_DNA"/>
</dbReference>
<keyword evidence="3" id="KW-1185">Reference proteome</keyword>
<dbReference type="AlphaFoldDB" id="V2XPV6"/>
<dbReference type="Proteomes" id="UP000017559">
    <property type="component" value="Unassembled WGS sequence"/>
</dbReference>
<sequence>MPPTPNPHSATMSQSTRMTTFDMYGNEAFSDKDNGLKEESKKQKQAKLQKPTGYQNPCDLLVPDEHVLSDFTHNYQQHIMFNDLSTPNTASHMMDLIESVKEARQLLAQASQHREYSVIYQIQSMVALEN</sequence>
<accession>V2XPV6</accession>